<feature type="region of interest" description="Disordered" evidence="18">
    <location>
        <begin position="149"/>
        <end position="176"/>
    </location>
</feature>
<evidence type="ECO:0000256" key="2">
    <source>
        <dbReference type="ARBA" id="ARBA00004170"/>
    </source>
</evidence>
<gene>
    <name evidence="21" type="ORF">OIDMADRAFT_26777</name>
</gene>
<feature type="compositionally biased region" description="Polar residues" evidence="18">
    <location>
        <begin position="190"/>
        <end position="199"/>
    </location>
</feature>
<dbReference type="PANTHER" id="PTHR46661">
    <property type="entry name" value="E3 UBIQUITIN-PROTEIN LIGASE ZNRF1-LIKE PROTEIN"/>
    <property type="match status" value="1"/>
</dbReference>
<feature type="compositionally biased region" description="Polar residues" evidence="18">
    <location>
        <begin position="149"/>
        <end position="170"/>
    </location>
</feature>
<feature type="compositionally biased region" description="Polar residues" evidence="18">
    <location>
        <begin position="1"/>
        <end position="12"/>
    </location>
</feature>
<dbReference type="InterPro" id="IPR001841">
    <property type="entry name" value="Znf_RING"/>
</dbReference>
<evidence type="ECO:0000256" key="15">
    <source>
        <dbReference type="ARBA" id="ARBA00023228"/>
    </source>
</evidence>
<protein>
    <recommendedName>
        <fullName evidence="6">RING-type E3 ubiquitin transferase</fullName>
        <ecNumber evidence="6">2.3.2.27</ecNumber>
    </recommendedName>
</protein>
<feature type="compositionally biased region" description="Polar residues" evidence="18">
    <location>
        <begin position="522"/>
        <end position="531"/>
    </location>
</feature>
<evidence type="ECO:0000256" key="8">
    <source>
        <dbReference type="ARBA" id="ARBA00022707"/>
    </source>
</evidence>
<reference evidence="22" key="2">
    <citation type="submission" date="2015-01" db="EMBL/GenBank/DDBJ databases">
        <title>Evolutionary Origins and Diversification of the Mycorrhizal Mutualists.</title>
        <authorList>
            <consortium name="DOE Joint Genome Institute"/>
            <consortium name="Mycorrhizal Genomics Consortium"/>
            <person name="Kohler A."/>
            <person name="Kuo A."/>
            <person name="Nagy L.G."/>
            <person name="Floudas D."/>
            <person name="Copeland A."/>
            <person name="Barry K.W."/>
            <person name="Cichocki N."/>
            <person name="Veneault-Fourrey C."/>
            <person name="LaButti K."/>
            <person name="Lindquist E.A."/>
            <person name="Lipzen A."/>
            <person name="Lundell T."/>
            <person name="Morin E."/>
            <person name="Murat C."/>
            <person name="Riley R."/>
            <person name="Ohm R."/>
            <person name="Sun H."/>
            <person name="Tunlid A."/>
            <person name="Henrissat B."/>
            <person name="Grigoriev I.V."/>
            <person name="Hibbett D.S."/>
            <person name="Martin F."/>
        </authorList>
    </citation>
    <scope>NUCLEOTIDE SEQUENCE [LARGE SCALE GENOMIC DNA]</scope>
    <source>
        <strain evidence="22">Zn</strain>
    </source>
</reference>
<feature type="region of interest" description="Disordered" evidence="18">
    <location>
        <begin position="369"/>
        <end position="484"/>
    </location>
</feature>
<keyword evidence="13" id="KW-0862">Zinc</keyword>
<dbReference type="FunCoup" id="A0A0C3H7K3">
    <property type="interactions" value="18"/>
</dbReference>
<keyword evidence="9" id="KW-0479">Metal-binding</keyword>
<feature type="compositionally biased region" description="Polar residues" evidence="18">
    <location>
        <begin position="68"/>
        <end position="77"/>
    </location>
</feature>
<dbReference type="CDD" id="cd16489">
    <property type="entry name" value="mRING-CH-C4HC2H_ZNRF"/>
    <property type="match status" value="1"/>
</dbReference>
<dbReference type="OrthoDB" id="660555at2759"/>
<dbReference type="InterPro" id="IPR017455">
    <property type="entry name" value="Znf_FYVE-rel"/>
</dbReference>
<evidence type="ECO:0000256" key="6">
    <source>
        <dbReference type="ARBA" id="ARBA00012483"/>
    </source>
</evidence>
<feature type="domain" description="RING-type" evidence="19">
    <location>
        <begin position="651"/>
        <end position="693"/>
    </location>
</feature>
<evidence type="ECO:0000313" key="21">
    <source>
        <dbReference type="EMBL" id="KIN04161.1"/>
    </source>
</evidence>
<dbReference type="InterPro" id="IPR011011">
    <property type="entry name" value="Znf_FYVE_PHD"/>
</dbReference>
<evidence type="ECO:0000256" key="7">
    <source>
        <dbReference type="ARBA" id="ARBA00022679"/>
    </source>
</evidence>
<evidence type="ECO:0000256" key="13">
    <source>
        <dbReference type="ARBA" id="ARBA00022833"/>
    </source>
</evidence>
<organism evidence="21 22">
    <name type="scientific">Oidiodendron maius (strain Zn)</name>
    <dbReference type="NCBI Taxonomy" id="913774"/>
    <lineage>
        <taxon>Eukaryota</taxon>
        <taxon>Fungi</taxon>
        <taxon>Dikarya</taxon>
        <taxon>Ascomycota</taxon>
        <taxon>Pezizomycotina</taxon>
        <taxon>Leotiomycetes</taxon>
        <taxon>Leotiomycetes incertae sedis</taxon>
        <taxon>Myxotrichaceae</taxon>
        <taxon>Oidiodendron</taxon>
    </lineage>
</organism>
<feature type="region of interest" description="Disordered" evidence="18">
    <location>
        <begin position="190"/>
        <end position="250"/>
    </location>
</feature>
<keyword evidence="8" id="KW-0519">Myristate</keyword>
<dbReference type="Gene3D" id="3.30.40.10">
    <property type="entry name" value="Zinc/RING finger domain, C3HC4 (zinc finger)"/>
    <property type="match status" value="2"/>
</dbReference>
<evidence type="ECO:0000259" key="20">
    <source>
        <dbReference type="PROSITE" id="PS50178"/>
    </source>
</evidence>
<keyword evidence="10" id="KW-0967">Endosome</keyword>
<feature type="compositionally biased region" description="Polar residues" evidence="18">
    <location>
        <begin position="442"/>
        <end position="452"/>
    </location>
</feature>
<dbReference type="EMBL" id="KN832873">
    <property type="protein sequence ID" value="KIN04161.1"/>
    <property type="molecule type" value="Genomic_DNA"/>
</dbReference>
<evidence type="ECO:0000256" key="17">
    <source>
        <dbReference type="PROSITE-ProRule" id="PRU00175"/>
    </source>
</evidence>
<dbReference type="GO" id="GO:0016020">
    <property type="term" value="C:membrane"/>
    <property type="evidence" value="ECO:0007669"/>
    <property type="project" value="UniProtKB-SubCell"/>
</dbReference>
<dbReference type="GO" id="GO:0008270">
    <property type="term" value="F:zinc ion binding"/>
    <property type="evidence" value="ECO:0007669"/>
    <property type="project" value="UniProtKB-KW"/>
</dbReference>
<dbReference type="SMART" id="SM00064">
    <property type="entry name" value="FYVE"/>
    <property type="match status" value="1"/>
</dbReference>
<evidence type="ECO:0000256" key="3">
    <source>
        <dbReference type="ARBA" id="ARBA00004177"/>
    </source>
</evidence>
<dbReference type="PROSITE" id="PS50178">
    <property type="entry name" value="ZF_FYVE"/>
    <property type="match status" value="1"/>
</dbReference>
<evidence type="ECO:0000256" key="10">
    <source>
        <dbReference type="ARBA" id="ARBA00022753"/>
    </source>
</evidence>
<dbReference type="GO" id="GO:0070936">
    <property type="term" value="P:protein K48-linked ubiquitination"/>
    <property type="evidence" value="ECO:0007669"/>
    <property type="project" value="TreeGrafter"/>
</dbReference>
<feature type="compositionally biased region" description="Low complexity" evidence="18">
    <location>
        <begin position="13"/>
        <end position="32"/>
    </location>
</feature>
<evidence type="ECO:0000313" key="22">
    <source>
        <dbReference type="Proteomes" id="UP000054321"/>
    </source>
</evidence>
<evidence type="ECO:0000256" key="18">
    <source>
        <dbReference type="SAM" id="MobiDB-lite"/>
    </source>
</evidence>
<dbReference type="PANTHER" id="PTHR46661:SF4">
    <property type="entry name" value="RING-TYPE DOMAIN-CONTAINING PROTEIN"/>
    <property type="match status" value="1"/>
</dbReference>
<evidence type="ECO:0000256" key="12">
    <source>
        <dbReference type="ARBA" id="ARBA00022786"/>
    </source>
</evidence>
<feature type="region of interest" description="Disordered" evidence="18">
    <location>
        <begin position="502"/>
        <end position="540"/>
    </location>
</feature>
<feature type="compositionally biased region" description="Polar residues" evidence="18">
    <location>
        <begin position="220"/>
        <end position="231"/>
    </location>
</feature>
<proteinExistence type="predicted"/>
<feature type="compositionally biased region" description="Low complexity" evidence="18">
    <location>
        <begin position="399"/>
        <end position="409"/>
    </location>
</feature>
<evidence type="ECO:0000256" key="16">
    <source>
        <dbReference type="ARBA" id="ARBA00023288"/>
    </source>
</evidence>
<sequence>MAHYQSDATIEASSRGSFSGRSSHSRQSFSRGDSSDARSDIHSDGEAGAFHDAEQSTSDLNLPPHGQPLSTPYTTGQRPREGKLPERSQAPLDVNPSSSQETSVFRGEESSSSSDAYIVERRSYLEQLSLNGTLEAERRLTVDVQPNSHLDSYLSTKPSPQNASIPNQDIHNAGEGSSRIAETTRQQYEMNGNQPNFENPSRHGPGPRPEFTLTLPAESSEMNRSYGNHGTLSGRQIRSASSGSRGSSNSTPALLTNNALYENIGSWDASTIVLPRWQPDAEVTICPICGTQFSFFVRKHHCRKCGRVVCSSCSPHRITIPYQFIVQPPADPAAPGIPSPPRDAPTQSSLSTSDVASLGGGERVRLCNPCVPDPNVAPPQTPRYQNNLQPPLPRAHNRSTSLASSSSNSFIPPTNHDEGDGHNSHHIGLALPQYGFGEHPASYQSIQSQARRSTISATGSGAGSHLQGSASSIGQNRDNGLSRATRGSGLIEAFQQLTTALPPDRIHQQLRQRDDQYRQQRWSPTGQTYPSRQPDDADLCPVCHQRLPTRSDDLAQLEALRERHINECIEAVIRGSRATPPVPIDPPPSAPSSSLPSSSLHPAAQTPRSAAAISSVREQVGIAMGRATTPRRTGVFRYKATEKDCVDDAECTICFEEFEVGVEMGRLECFCRFHFDCIMRWFRTRPGQCPVHQHDGGF</sequence>
<feature type="compositionally biased region" description="Polar residues" evidence="18">
    <location>
        <begin position="345"/>
        <end position="355"/>
    </location>
</feature>
<dbReference type="Proteomes" id="UP000054321">
    <property type="component" value="Unassembled WGS sequence"/>
</dbReference>
<keyword evidence="22" id="KW-1185">Reference proteome</keyword>
<dbReference type="InParanoid" id="A0A0C3H7K3"/>
<dbReference type="PROSITE" id="PS50089">
    <property type="entry name" value="ZF_RING_2"/>
    <property type="match status" value="1"/>
</dbReference>
<dbReference type="EC" id="2.3.2.27" evidence="6"/>
<evidence type="ECO:0000256" key="14">
    <source>
        <dbReference type="ARBA" id="ARBA00023136"/>
    </source>
</evidence>
<accession>A0A0C3H7K3</accession>
<evidence type="ECO:0000259" key="19">
    <source>
        <dbReference type="PROSITE" id="PS50089"/>
    </source>
</evidence>
<feature type="region of interest" description="Disordered" evidence="18">
    <location>
        <begin position="329"/>
        <end position="356"/>
    </location>
</feature>
<dbReference type="GO" id="GO:0061630">
    <property type="term" value="F:ubiquitin protein ligase activity"/>
    <property type="evidence" value="ECO:0007669"/>
    <property type="project" value="UniProtKB-EC"/>
</dbReference>
<feature type="compositionally biased region" description="Low complexity" evidence="18">
    <location>
        <begin position="233"/>
        <end position="250"/>
    </location>
</feature>
<comment type="subcellular location">
    <subcellularLocation>
        <location evidence="3">Endosome</location>
    </subcellularLocation>
    <subcellularLocation>
        <location evidence="4">Lysosome</location>
    </subcellularLocation>
    <subcellularLocation>
        <location evidence="2">Membrane</location>
        <topology evidence="2">Peripheral membrane protein</topology>
    </subcellularLocation>
</comment>
<keyword evidence="7" id="KW-0808">Transferase</keyword>
<feature type="compositionally biased region" description="Basic and acidic residues" evidence="18">
    <location>
        <begin position="33"/>
        <end position="54"/>
    </location>
</feature>
<feature type="compositionally biased region" description="Basic and acidic residues" evidence="18">
    <location>
        <begin position="504"/>
        <end position="518"/>
    </location>
</feature>
<dbReference type="Pfam" id="PF13639">
    <property type="entry name" value="zf-RING_2"/>
    <property type="match status" value="1"/>
</dbReference>
<dbReference type="SUPFAM" id="SSF57850">
    <property type="entry name" value="RING/U-box"/>
    <property type="match status" value="1"/>
</dbReference>
<dbReference type="AlphaFoldDB" id="A0A0C3H7K3"/>
<feature type="region of interest" description="Disordered" evidence="18">
    <location>
        <begin position="577"/>
        <end position="612"/>
    </location>
</feature>
<evidence type="ECO:0000256" key="5">
    <source>
        <dbReference type="ARBA" id="ARBA00004906"/>
    </source>
</evidence>
<evidence type="ECO:0000256" key="11">
    <source>
        <dbReference type="ARBA" id="ARBA00022771"/>
    </source>
</evidence>
<dbReference type="GO" id="GO:0005768">
    <property type="term" value="C:endosome"/>
    <property type="evidence" value="ECO:0007669"/>
    <property type="project" value="UniProtKB-SubCell"/>
</dbReference>
<feature type="compositionally biased region" description="Pro residues" evidence="18">
    <location>
        <begin position="329"/>
        <end position="343"/>
    </location>
</feature>
<dbReference type="HOGENOM" id="CLU_022550_3_0_1"/>
<feature type="compositionally biased region" description="Pro residues" evidence="18">
    <location>
        <begin position="580"/>
        <end position="590"/>
    </location>
</feature>
<evidence type="ECO:0000256" key="9">
    <source>
        <dbReference type="ARBA" id="ARBA00022723"/>
    </source>
</evidence>
<feature type="domain" description="FYVE-type" evidence="20">
    <location>
        <begin position="280"/>
        <end position="375"/>
    </location>
</feature>
<feature type="compositionally biased region" description="Pro residues" evidence="18">
    <location>
        <begin position="371"/>
        <end position="381"/>
    </location>
</feature>
<dbReference type="InterPro" id="IPR000306">
    <property type="entry name" value="Znf_FYVE"/>
</dbReference>
<dbReference type="InterPro" id="IPR051878">
    <property type="entry name" value="ZNRF_ubiq-protein_ligase"/>
</dbReference>
<feature type="compositionally biased region" description="Polar residues" evidence="18">
    <location>
        <begin position="466"/>
        <end position="479"/>
    </location>
</feature>
<comment type="catalytic activity">
    <reaction evidence="1">
        <text>S-ubiquitinyl-[E2 ubiquitin-conjugating enzyme]-L-cysteine + [acceptor protein]-L-lysine = [E2 ubiquitin-conjugating enzyme]-L-cysteine + N(6)-ubiquitinyl-[acceptor protein]-L-lysine.</text>
        <dbReference type="EC" id="2.3.2.27"/>
    </reaction>
</comment>
<keyword evidence="11 17" id="KW-0863">Zinc-finger</keyword>
<dbReference type="InterPro" id="IPR013083">
    <property type="entry name" value="Znf_RING/FYVE/PHD"/>
</dbReference>
<dbReference type="STRING" id="913774.A0A0C3H7K3"/>
<keyword evidence="14" id="KW-0472">Membrane</keyword>
<dbReference type="GO" id="GO:0043161">
    <property type="term" value="P:proteasome-mediated ubiquitin-dependent protein catabolic process"/>
    <property type="evidence" value="ECO:0007669"/>
    <property type="project" value="TreeGrafter"/>
</dbReference>
<keyword evidence="16" id="KW-0449">Lipoprotein</keyword>
<dbReference type="Pfam" id="PF01363">
    <property type="entry name" value="FYVE"/>
    <property type="match status" value="1"/>
</dbReference>
<feature type="compositionally biased region" description="Low complexity" evidence="18">
    <location>
        <begin position="591"/>
        <end position="602"/>
    </location>
</feature>
<comment type="pathway">
    <text evidence="5">Protein modification; protein ubiquitination.</text>
</comment>
<keyword evidence="15" id="KW-0458">Lysosome</keyword>
<name>A0A0C3H7K3_OIDMZ</name>
<keyword evidence="12" id="KW-0833">Ubl conjugation pathway</keyword>
<evidence type="ECO:0000256" key="1">
    <source>
        <dbReference type="ARBA" id="ARBA00000900"/>
    </source>
</evidence>
<evidence type="ECO:0000256" key="4">
    <source>
        <dbReference type="ARBA" id="ARBA00004371"/>
    </source>
</evidence>
<reference evidence="21 22" key="1">
    <citation type="submission" date="2014-04" db="EMBL/GenBank/DDBJ databases">
        <authorList>
            <consortium name="DOE Joint Genome Institute"/>
            <person name="Kuo A."/>
            <person name="Martino E."/>
            <person name="Perotto S."/>
            <person name="Kohler A."/>
            <person name="Nagy L.G."/>
            <person name="Floudas D."/>
            <person name="Copeland A."/>
            <person name="Barry K.W."/>
            <person name="Cichocki N."/>
            <person name="Veneault-Fourrey C."/>
            <person name="LaButti K."/>
            <person name="Lindquist E.A."/>
            <person name="Lipzen A."/>
            <person name="Lundell T."/>
            <person name="Morin E."/>
            <person name="Murat C."/>
            <person name="Sun H."/>
            <person name="Tunlid A."/>
            <person name="Henrissat B."/>
            <person name="Grigoriev I.V."/>
            <person name="Hibbett D.S."/>
            <person name="Martin F."/>
            <person name="Nordberg H.P."/>
            <person name="Cantor M.N."/>
            <person name="Hua S.X."/>
        </authorList>
    </citation>
    <scope>NUCLEOTIDE SEQUENCE [LARGE SCALE GENOMIC DNA]</scope>
    <source>
        <strain evidence="21 22">Zn</strain>
    </source>
</reference>
<feature type="region of interest" description="Disordered" evidence="18">
    <location>
        <begin position="1"/>
        <end position="114"/>
    </location>
</feature>
<dbReference type="SUPFAM" id="SSF57903">
    <property type="entry name" value="FYVE/PHD zinc finger"/>
    <property type="match status" value="1"/>
</dbReference>